<comment type="subcellular location">
    <subcellularLocation>
        <location evidence="1">Membrane</location>
        <topology evidence="1">Multi-pass membrane protein</topology>
    </subcellularLocation>
</comment>
<evidence type="ECO:0000256" key="4">
    <source>
        <dbReference type="ARBA" id="ARBA00022989"/>
    </source>
</evidence>
<keyword evidence="3" id="KW-0029">Amino-acid transport</keyword>
<evidence type="ECO:0000259" key="6">
    <source>
        <dbReference type="Pfam" id="PF01490"/>
    </source>
</evidence>
<dbReference type="ExpressionAtlas" id="N1QSG0">
    <property type="expression patterns" value="baseline"/>
</dbReference>
<dbReference type="Pfam" id="PF01490">
    <property type="entry name" value="Aa_trans"/>
    <property type="match status" value="1"/>
</dbReference>
<name>N1QSG0_AEGTA</name>
<evidence type="ECO:0000256" key="1">
    <source>
        <dbReference type="ARBA" id="ARBA00004141"/>
    </source>
</evidence>
<evidence type="ECO:0000256" key="5">
    <source>
        <dbReference type="ARBA" id="ARBA00023136"/>
    </source>
</evidence>
<feature type="domain" description="Amino acid transporter transmembrane" evidence="6">
    <location>
        <begin position="110"/>
        <end position="167"/>
    </location>
</feature>
<dbReference type="EnsemblPlants" id="EMT02854">
    <property type="protein sequence ID" value="EMT02854"/>
    <property type="gene ID" value="F775_13257"/>
</dbReference>
<evidence type="ECO:0000313" key="7">
    <source>
        <dbReference type="EnsemblPlants" id="EMT02854"/>
    </source>
</evidence>
<keyword evidence="5" id="KW-0472">Membrane</keyword>
<proteinExistence type="predicted"/>
<reference evidence="7" key="1">
    <citation type="submission" date="2015-06" db="UniProtKB">
        <authorList>
            <consortium name="EnsemblPlants"/>
        </authorList>
    </citation>
    <scope>IDENTIFICATION</scope>
</reference>
<evidence type="ECO:0000256" key="2">
    <source>
        <dbReference type="ARBA" id="ARBA00022692"/>
    </source>
</evidence>
<accession>N1QSG0</accession>
<organism evidence="7">
    <name type="scientific">Aegilops tauschii</name>
    <name type="common">Tausch's goatgrass</name>
    <name type="synonym">Aegilops squarrosa</name>
    <dbReference type="NCBI Taxonomy" id="37682"/>
    <lineage>
        <taxon>Eukaryota</taxon>
        <taxon>Viridiplantae</taxon>
        <taxon>Streptophyta</taxon>
        <taxon>Embryophyta</taxon>
        <taxon>Tracheophyta</taxon>
        <taxon>Spermatophyta</taxon>
        <taxon>Magnoliopsida</taxon>
        <taxon>Liliopsida</taxon>
        <taxon>Poales</taxon>
        <taxon>Poaceae</taxon>
        <taxon>BOP clade</taxon>
        <taxon>Pooideae</taxon>
        <taxon>Triticodae</taxon>
        <taxon>Triticeae</taxon>
        <taxon>Triticinae</taxon>
        <taxon>Aegilops</taxon>
    </lineage>
</organism>
<dbReference type="PANTHER" id="PTHR22950">
    <property type="entry name" value="AMINO ACID TRANSPORTER"/>
    <property type="match status" value="1"/>
</dbReference>
<keyword evidence="3" id="KW-0813">Transport</keyword>
<dbReference type="AlphaFoldDB" id="N1QSG0"/>
<evidence type="ECO:0000256" key="3">
    <source>
        <dbReference type="ARBA" id="ARBA00022970"/>
    </source>
</evidence>
<keyword evidence="2" id="KW-0812">Transmembrane</keyword>
<dbReference type="InterPro" id="IPR013057">
    <property type="entry name" value="AA_transpt_TM"/>
</dbReference>
<sequence length="174" mass="19354">MGDAFGWWGRRLLQVCVVVNNVGVMIVYMIIIEILSMKKSSSVKPVVHQQPKENFVLQLTAGDVLSGTSSGGEHHYGVLEGWFGTHWWNGRFFVLLVTTLGVFTPLACFKRVVHPIHNELKESSQIKPIVHTSLALCSTVYITTSFFGYLLFGESTLADVLANFDSNLGIRHSI</sequence>
<dbReference type="PANTHER" id="PTHR22950:SF643">
    <property type="entry name" value="AMINO ACID TRANSPORTER AVT6A"/>
    <property type="match status" value="1"/>
</dbReference>
<dbReference type="GO" id="GO:0031090">
    <property type="term" value="C:organelle membrane"/>
    <property type="evidence" value="ECO:0007669"/>
    <property type="project" value="UniProtKB-ARBA"/>
</dbReference>
<dbReference type="GO" id="GO:0015179">
    <property type="term" value="F:L-amino acid transmembrane transporter activity"/>
    <property type="evidence" value="ECO:0007669"/>
    <property type="project" value="TreeGrafter"/>
</dbReference>
<protein>
    <recommendedName>
        <fullName evidence="6">Amino acid transporter transmembrane domain-containing protein</fullName>
    </recommendedName>
</protein>
<keyword evidence="4" id="KW-1133">Transmembrane helix</keyword>